<sequence>MSNFHFLKQYVILPGTEISSDDKHVFYPTGTDEIKSIENEWGKKFPRELKQFYNEIGYGFVCKSIESRFNRLMGPSSVLDFINGEDIYMDDIRLDHYTDENELVFYEVSELSCLVMNLDEEDTDGCCPIYYEGDLIANSLEDFLRKMNRDPNYYLKK</sequence>
<proteinExistence type="predicted"/>
<gene>
    <name evidence="2" type="ORF">J4P90_19720</name>
</gene>
<reference evidence="2 3" key="1">
    <citation type="submission" date="2021-03" db="EMBL/GenBank/DDBJ databases">
        <title>Identification of novel Bacillus strains.</title>
        <authorList>
            <person name="Xiao Z."/>
            <person name="Li Y."/>
            <person name="Shen J."/>
        </authorList>
    </citation>
    <scope>NUCLEOTIDE SEQUENCE [LARGE SCALE GENOMIC DNA]</scope>
    <source>
        <strain evidence="2 3">SY8</strain>
    </source>
</reference>
<comment type="caution">
    <text evidence="2">The sequence shown here is derived from an EMBL/GenBank/DDBJ whole genome shotgun (WGS) entry which is preliminary data.</text>
</comment>
<dbReference type="SMART" id="SM00860">
    <property type="entry name" value="SMI1_KNR4"/>
    <property type="match status" value="1"/>
</dbReference>
<dbReference type="EMBL" id="JAGDQJ010000024">
    <property type="protein sequence ID" value="MBO1627421.1"/>
    <property type="molecule type" value="Genomic_DNA"/>
</dbReference>
<organism evidence="2 3">
    <name type="scientific">Bacillus arachidis</name>
    <dbReference type="NCBI Taxonomy" id="2819290"/>
    <lineage>
        <taxon>Bacteria</taxon>
        <taxon>Bacillati</taxon>
        <taxon>Bacillota</taxon>
        <taxon>Bacilli</taxon>
        <taxon>Bacillales</taxon>
        <taxon>Bacillaceae</taxon>
        <taxon>Bacillus</taxon>
    </lineage>
</organism>
<keyword evidence="3" id="KW-1185">Reference proteome</keyword>
<accession>A0ABS3P3J9</accession>
<dbReference type="InterPro" id="IPR018958">
    <property type="entry name" value="Knr4/Smi1-like_dom"/>
</dbReference>
<protein>
    <submittedName>
        <fullName evidence="2">SMI1/KNR4 family protein</fullName>
    </submittedName>
</protein>
<dbReference type="Gene3D" id="3.40.1580.10">
    <property type="entry name" value="SMI1/KNR4-like"/>
    <property type="match status" value="1"/>
</dbReference>
<evidence type="ECO:0000313" key="3">
    <source>
        <dbReference type="Proteomes" id="UP000677611"/>
    </source>
</evidence>
<dbReference type="InterPro" id="IPR037883">
    <property type="entry name" value="Knr4/Smi1-like_sf"/>
</dbReference>
<dbReference type="Pfam" id="PF09346">
    <property type="entry name" value="SMI1_KNR4"/>
    <property type="match status" value="1"/>
</dbReference>
<evidence type="ECO:0000313" key="2">
    <source>
        <dbReference type="EMBL" id="MBO1627421.1"/>
    </source>
</evidence>
<dbReference type="Proteomes" id="UP000677611">
    <property type="component" value="Unassembled WGS sequence"/>
</dbReference>
<dbReference type="SUPFAM" id="SSF160631">
    <property type="entry name" value="SMI1/KNR4-like"/>
    <property type="match status" value="1"/>
</dbReference>
<name>A0ABS3P3J9_9BACI</name>
<feature type="domain" description="Knr4/Smi1-like" evidence="1">
    <location>
        <begin position="28"/>
        <end position="146"/>
    </location>
</feature>
<evidence type="ECO:0000259" key="1">
    <source>
        <dbReference type="SMART" id="SM00860"/>
    </source>
</evidence>
<dbReference type="RefSeq" id="WP_208018755.1">
    <property type="nucleotide sequence ID" value="NZ_JAGDQJ010000024.1"/>
</dbReference>